<dbReference type="InterPro" id="IPR002052">
    <property type="entry name" value="DNA_methylase_N6_adenine_CS"/>
</dbReference>
<dbReference type="Gene3D" id="3.30.2130.30">
    <property type="match status" value="1"/>
</dbReference>
<dbReference type="Pfam" id="PF02926">
    <property type="entry name" value="THUMP"/>
    <property type="match status" value="1"/>
</dbReference>
<reference evidence="6 7" key="1">
    <citation type="journal article" date="2004" name="Proc. Natl. Acad. Sci. U.S.A.">
        <title>Comparison of the genome of the oral pathogen Treponema denticola with other spirochete genomes.</title>
        <authorList>
            <person name="Seshadri R."/>
            <person name="Myers G.S."/>
            <person name="Tettelin H."/>
            <person name="Eisen J.A."/>
            <person name="Heidelberg J.F."/>
            <person name="Dodson R.J."/>
            <person name="Davidsen T.M."/>
            <person name="DeBoy R.T."/>
            <person name="Fouts D.E."/>
            <person name="Haft D.H."/>
            <person name="Selengut J."/>
            <person name="Ren Q."/>
            <person name="Brinkac L.M."/>
            <person name="Madupu R."/>
            <person name="Kolonay J."/>
            <person name="Durkin S.A."/>
            <person name="Daugherty S.C."/>
            <person name="Shetty J."/>
            <person name="Shvartsbeyn A."/>
            <person name="Gebregeorgis E."/>
            <person name="Geer K."/>
            <person name="Tsegaye G."/>
            <person name="Malek J."/>
            <person name="Ayodeji B."/>
            <person name="Shatsman S."/>
            <person name="McLeod M.P."/>
            <person name="Smajs D."/>
            <person name="Howell J.K."/>
            <person name="Pal S."/>
            <person name="Amin A."/>
            <person name="Vashisth P."/>
            <person name="McNeill T.Z."/>
            <person name="Xiang Q."/>
            <person name="Sodergren E."/>
            <person name="Baca E."/>
            <person name="Weinstock G.M."/>
            <person name="Norris S.J."/>
            <person name="Fraser C.M."/>
            <person name="Paulsen I.T."/>
        </authorList>
    </citation>
    <scope>NUCLEOTIDE SEQUENCE [LARGE SCALE GENOMIC DNA]</scope>
    <source>
        <strain evidence="7">ATCC 35405 / DSM 14222 / CIP 103919 / JCM 8153 / KCTC 15104</strain>
    </source>
</reference>
<evidence type="ECO:0000313" key="7">
    <source>
        <dbReference type="Proteomes" id="UP000008212"/>
    </source>
</evidence>
<evidence type="ECO:0000259" key="4">
    <source>
        <dbReference type="Pfam" id="PF02926"/>
    </source>
</evidence>
<dbReference type="Pfam" id="PF01170">
    <property type="entry name" value="UPF0020"/>
    <property type="match status" value="1"/>
</dbReference>
<proteinExistence type="predicted"/>
<dbReference type="STRING" id="243275.TDE_0938"/>
<dbReference type="SUPFAM" id="SSF53335">
    <property type="entry name" value="S-adenosyl-L-methionine-dependent methyltransferases"/>
    <property type="match status" value="1"/>
</dbReference>
<evidence type="ECO:0000259" key="5">
    <source>
        <dbReference type="Pfam" id="PF22020"/>
    </source>
</evidence>
<dbReference type="eggNOG" id="COG0116">
    <property type="taxonomic scope" value="Bacteria"/>
</dbReference>
<protein>
    <submittedName>
        <fullName evidence="6">Uncharacterized protein</fullName>
    </submittedName>
</protein>
<dbReference type="PANTHER" id="PTHR47313">
    <property type="entry name" value="RIBOSOMAL RNA LARGE SUBUNIT METHYLTRANSFERASE K/L"/>
    <property type="match status" value="1"/>
</dbReference>
<dbReference type="PANTHER" id="PTHR47313:SF1">
    <property type="entry name" value="RIBOSOMAL RNA LARGE SUBUNIT METHYLTRANSFERASE K_L"/>
    <property type="match status" value="1"/>
</dbReference>
<evidence type="ECO:0000259" key="3">
    <source>
        <dbReference type="Pfam" id="PF01170"/>
    </source>
</evidence>
<dbReference type="PATRIC" id="fig|243275.7.peg.904"/>
<dbReference type="CDD" id="cd11715">
    <property type="entry name" value="THUMP_AdoMetMT"/>
    <property type="match status" value="1"/>
</dbReference>
<keyword evidence="7" id="KW-1185">Reference proteome</keyword>
<dbReference type="GO" id="GO:0070043">
    <property type="term" value="F:rRNA (guanine-N7-)-methyltransferase activity"/>
    <property type="evidence" value="ECO:0007669"/>
    <property type="project" value="TreeGrafter"/>
</dbReference>
<sequence length="403" mass="46125">MLYCKTLMNDFIALCAVGAEPVLTRELKLLGFKPYNRLPGRVFFTSAEAEPLLAFFKANYFLRTADRVFMLINTAKAENFDDLFDLVFSIDWHNYFPRDARITIDKVRTYKSKLSSEHAVQSIVHKAVCDKLCKKWNMHSLPETGTRFMIRIYIENNNVYVCLDLSGEPLYRRGYRLSGGAAPMRETLAAVLIQLMQWKRKIPLHDAFCGSGTIPIEAAWYAYNIPPGIARHFAFENFICFEKEKIEAVLKEEKERAASEVRTDCLARITGSDISEEAVSLSKANAERACIIAGRELHAAGITHHIERPDFIQSDFSELEAPYDSGILLSNPPYGERLGSEEEAFELYKRMAEIPQHFPNWKLGFITSKKEFEKIFCKQNKDAVLKKHSLRGGNMETVLYIME</sequence>
<evidence type="ECO:0000256" key="1">
    <source>
        <dbReference type="ARBA" id="ARBA00022603"/>
    </source>
</evidence>
<dbReference type="AlphaFoldDB" id="Q73P61"/>
<organism evidence="6 7">
    <name type="scientific">Treponema denticola (strain ATCC 35405 / DSM 14222 / CIP 103919 / JCM 8153 / KCTC 15104)</name>
    <dbReference type="NCBI Taxonomy" id="243275"/>
    <lineage>
        <taxon>Bacteria</taxon>
        <taxon>Pseudomonadati</taxon>
        <taxon>Spirochaetota</taxon>
        <taxon>Spirochaetia</taxon>
        <taxon>Spirochaetales</taxon>
        <taxon>Treponemataceae</taxon>
        <taxon>Treponema</taxon>
    </lineage>
</organism>
<dbReference type="EMBL" id="AE017226">
    <property type="protein sequence ID" value="AAS11429.1"/>
    <property type="molecule type" value="Genomic_DNA"/>
</dbReference>
<accession>Q73P61</accession>
<dbReference type="InterPro" id="IPR004114">
    <property type="entry name" value="THUMP_dom"/>
</dbReference>
<dbReference type="Proteomes" id="UP000008212">
    <property type="component" value="Chromosome"/>
</dbReference>
<feature type="domain" description="Ribosomal RNA large subunit methyltransferase K/L-like methyltransferase" evidence="3">
    <location>
        <begin position="173"/>
        <end position="384"/>
    </location>
</feature>
<dbReference type="KEGG" id="tde:TDE_0938"/>
<evidence type="ECO:0000256" key="2">
    <source>
        <dbReference type="ARBA" id="ARBA00022679"/>
    </source>
</evidence>
<dbReference type="GO" id="GO:0003723">
    <property type="term" value="F:RNA binding"/>
    <property type="evidence" value="ECO:0007669"/>
    <property type="project" value="InterPro"/>
</dbReference>
<gene>
    <name evidence="6" type="ordered locus">TDE_0938</name>
</gene>
<dbReference type="HOGENOM" id="CLU_032119_3_1_12"/>
<name>Q73P61_TREDE</name>
<dbReference type="InterPro" id="IPR054170">
    <property type="entry name" value="RlmL_1st"/>
</dbReference>
<dbReference type="PaxDb" id="243275-TDE_0938"/>
<dbReference type="InterPro" id="IPR029063">
    <property type="entry name" value="SAM-dependent_MTases_sf"/>
</dbReference>
<dbReference type="Pfam" id="PF22020">
    <property type="entry name" value="RlmL_1st"/>
    <property type="match status" value="1"/>
</dbReference>
<dbReference type="GO" id="GO:0008990">
    <property type="term" value="F:rRNA (guanine-N2-)-methyltransferase activity"/>
    <property type="evidence" value="ECO:0007669"/>
    <property type="project" value="TreeGrafter"/>
</dbReference>
<feature type="domain" description="THUMP" evidence="4">
    <location>
        <begin position="78"/>
        <end position="164"/>
    </location>
</feature>
<evidence type="ECO:0000313" key="6">
    <source>
        <dbReference type="EMBL" id="AAS11429.1"/>
    </source>
</evidence>
<dbReference type="PROSITE" id="PS00092">
    <property type="entry name" value="N6_MTASE"/>
    <property type="match status" value="1"/>
</dbReference>
<dbReference type="OrthoDB" id="9809404at2"/>
<keyword evidence="1" id="KW-0489">Methyltransferase</keyword>
<feature type="domain" description="RlmL ferredoxin-like" evidence="5">
    <location>
        <begin position="10"/>
        <end position="69"/>
    </location>
</feature>
<keyword evidence="2" id="KW-0808">Transferase</keyword>
<dbReference type="InterPro" id="IPR000241">
    <property type="entry name" value="RlmKL-like_Mtase"/>
</dbReference>
<dbReference type="Gene3D" id="3.40.50.150">
    <property type="entry name" value="Vaccinia Virus protein VP39"/>
    <property type="match status" value="1"/>
</dbReference>